<reference evidence="3 4" key="1">
    <citation type="submission" date="2024-04" db="EMBL/GenBank/DDBJ databases">
        <title>Phyllosticta paracitricarpa is synonymous to the EU quarantine fungus P. citricarpa based on phylogenomic analyses.</title>
        <authorList>
            <consortium name="Lawrence Berkeley National Laboratory"/>
            <person name="Van Ingen-Buijs V.A."/>
            <person name="Van Westerhoven A.C."/>
            <person name="Haridas S."/>
            <person name="Skiadas P."/>
            <person name="Martin F."/>
            <person name="Groenewald J.Z."/>
            <person name="Crous P.W."/>
            <person name="Seidl M.F."/>
        </authorList>
    </citation>
    <scope>NUCLEOTIDE SEQUENCE [LARGE SCALE GENOMIC DNA]</scope>
    <source>
        <strain evidence="3 4">CBS 123371</strain>
    </source>
</reference>
<feature type="region of interest" description="Disordered" evidence="1">
    <location>
        <begin position="230"/>
        <end position="251"/>
    </location>
</feature>
<dbReference type="SMART" id="SM00995">
    <property type="entry name" value="AD"/>
    <property type="match status" value="1"/>
</dbReference>
<evidence type="ECO:0000313" key="4">
    <source>
        <dbReference type="Proteomes" id="UP001363622"/>
    </source>
</evidence>
<name>A0ABR1KFT0_9PEZI</name>
<feature type="domain" description="AD" evidence="2">
    <location>
        <begin position="134"/>
        <end position="229"/>
    </location>
</feature>
<dbReference type="PANTHER" id="PTHR13542">
    <property type="entry name" value="LSM12 HOMOLOG"/>
    <property type="match status" value="1"/>
</dbReference>
<dbReference type="Pfam" id="PF09793">
    <property type="entry name" value="AD"/>
    <property type="match status" value="1"/>
</dbReference>
<dbReference type="Proteomes" id="UP001363622">
    <property type="component" value="Unassembled WGS sequence"/>
</dbReference>
<dbReference type="EMBL" id="JBBPHU010000010">
    <property type="protein sequence ID" value="KAK7513014.1"/>
    <property type="molecule type" value="Genomic_DNA"/>
</dbReference>
<dbReference type="InterPro" id="IPR019181">
    <property type="entry name" value="LSM12_ABD"/>
</dbReference>
<keyword evidence="4" id="KW-1185">Reference proteome</keyword>
<evidence type="ECO:0000313" key="3">
    <source>
        <dbReference type="EMBL" id="KAK7513014.1"/>
    </source>
</evidence>
<comment type="caution">
    <text evidence="3">The sequence shown here is derived from an EMBL/GenBank/DDBJ whole genome shotgun (WGS) entry which is preliminary data.</text>
</comment>
<accession>A0ABR1KFT0</accession>
<dbReference type="InterPro" id="IPR047574">
    <property type="entry name" value="AD"/>
</dbReference>
<organism evidence="3 4">
    <name type="scientific">Phyllosticta citriasiana</name>
    <dbReference type="NCBI Taxonomy" id="595635"/>
    <lineage>
        <taxon>Eukaryota</taxon>
        <taxon>Fungi</taxon>
        <taxon>Dikarya</taxon>
        <taxon>Ascomycota</taxon>
        <taxon>Pezizomycotina</taxon>
        <taxon>Dothideomycetes</taxon>
        <taxon>Dothideomycetes incertae sedis</taxon>
        <taxon>Botryosphaeriales</taxon>
        <taxon>Phyllostictaceae</taxon>
        <taxon>Phyllosticta</taxon>
    </lineage>
</organism>
<evidence type="ECO:0000256" key="1">
    <source>
        <dbReference type="SAM" id="MobiDB-lite"/>
    </source>
</evidence>
<sequence>MAADGKRLSTAGKVATPKLGDQSILNDSHLYKIIGKRVKITTTIAAATSNNGALEGVVYAADPVLNILAVNTAPAPPNPATNLASQQGNYHVISIPHIQDFKILASGGGGGGEDRTAAAADAVAGFETAVPSIGPLDLGALKRREEEAVKKLMQKEATRGRGVPKEAQEIFDAINKTLPARWHEQSIVINDAVILGPPYTINDLRAGEGKEMTLAHIRKIMESHLAKKKAVAGQQSQRPGVATPIPPRKGG</sequence>
<evidence type="ECO:0000259" key="2">
    <source>
        <dbReference type="PROSITE" id="PS52001"/>
    </source>
</evidence>
<dbReference type="PROSITE" id="PS52001">
    <property type="entry name" value="AD"/>
    <property type="match status" value="1"/>
</dbReference>
<protein>
    <submittedName>
        <fullName evidence="3">Anticodon-binding domain-containing protein</fullName>
    </submittedName>
</protein>
<gene>
    <name evidence="3" type="ORF">IWZ03DRAFT_43951</name>
</gene>
<proteinExistence type="predicted"/>
<dbReference type="InterPro" id="IPR039683">
    <property type="entry name" value="Lsm12-like"/>
</dbReference>